<evidence type="ECO:0000256" key="3">
    <source>
        <dbReference type="ARBA" id="ARBA00011037"/>
    </source>
</evidence>
<evidence type="ECO:0000313" key="9">
    <source>
        <dbReference type="EMBL" id="MEA5457028.1"/>
    </source>
</evidence>
<feature type="binding site" evidence="8">
    <location>
        <position position="81"/>
    </location>
    <ligand>
        <name>substrate</name>
    </ligand>
</feature>
<sequence>MTTSTDGRTRLLVLNGPNLNLLGTREPHLYGSETLADVEALATVRANKLGYGIEFFQSNHEGVLLDKLHEARGHSAGVILNPGGLTHTSVALRDAITAVQVPTVEVHLTNVHGREAFRGHSYISPVALAVIAGAGVHGYSLAVEILARHLSAQDSRNREPEEALA</sequence>
<proteinExistence type="inferred from homology"/>
<dbReference type="InterPro" id="IPR018509">
    <property type="entry name" value="DHquinase_II_CS"/>
</dbReference>
<comment type="catalytic activity">
    <reaction evidence="1 8">
        <text>3-dehydroquinate = 3-dehydroshikimate + H2O</text>
        <dbReference type="Rhea" id="RHEA:21096"/>
        <dbReference type="ChEBI" id="CHEBI:15377"/>
        <dbReference type="ChEBI" id="CHEBI:16630"/>
        <dbReference type="ChEBI" id="CHEBI:32364"/>
        <dbReference type="EC" id="4.2.1.10"/>
    </reaction>
</comment>
<feature type="binding site" evidence="8">
    <location>
        <begin position="108"/>
        <end position="109"/>
    </location>
    <ligand>
        <name>substrate</name>
    </ligand>
</feature>
<dbReference type="CDD" id="cd00466">
    <property type="entry name" value="DHQase_II"/>
    <property type="match status" value="1"/>
</dbReference>
<feature type="site" description="Transition state stabilizer" evidence="8">
    <location>
        <position position="25"/>
    </location>
</feature>
<dbReference type="SUPFAM" id="SSF52304">
    <property type="entry name" value="Type II 3-dehydroquinate dehydratase"/>
    <property type="match status" value="1"/>
</dbReference>
<protein>
    <recommendedName>
        <fullName evidence="5 8">3-dehydroquinate dehydratase</fullName>
        <shortName evidence="8">3-dehydroquinase</shortName>
        <ecNumber evidence="5 8">4.2.1.10</ecNumber>
    </recommendedName>
    <alternativeName>
        <fullName evidence="8">Type II DHQase</fullName>
    </alternativeName>
</protein>
<keyword evidence="7 8" id="KW-0456">Lyase</keyword>
<comment type="similarity">
    <text evidence="3 8">Belongs to the type-II 3-dehydroquinase family.</text>
</comment>
<name>A0ABU5TBQ5_9MICC</name>
<evidence type="ECO:0000256" key="1">
    <source>
        <dbReference type="ARBA" id="ARBA00001864"/>
    </source>
</evidence>
<keyword evidence="10" id="KW-1185">Reference proteome</keyword>
<reference evidence="9 10" key="1">
    <citation type="submission" date="2023-12" db="EMBL/GenBank/DDBJ databases">
        <title>Sinomonas terricola sp. nov, isolated from litchi orchard soil in Guangdong, PR China.</title>
        <authorList>
            <person name="Jiaxin W."/>
            <person name="Yang Z."/>
            <person name="Honghui Z."/>
        </authorList>
    </citation>
    <scope>NUCLEOTIDE SEQUENCE [LARGE SCALE GENOMIC DNA]</scope>
    <source>
        <strain evidence="9 10">JGH33</strain>
    </source>
</reference>
<dbReference type="Proteomes" id="UP001304769">
    <property type="component" value="Unassembled WGS sequence"/>
</dbReference>
<organism evidence="9 10">
    <name type="scientific">Sinomonas terricola</name>
    <dbReference type="NCBI Taxonomy" id="3110330"/>
    <lineage>
        <taxon>Bacteria</taxon>
        <taxon>Bacillati</taxon>
        <taxon>Actinomycetota</taxon>
        <taxon>Actinomycetes</taxon>
        <taxon>Micrococcales</taxon>
        <taxon>Micrococcaceae</taxon>
        <taxon>Sinomonas</taxon>
    </lineage>
</organism>
<dbReference type="PROSITE" id="PS01029">
    <property type="entry name" value="DEHYDROQUINASE_II"/>
    <property type="match status" value="1"/>
</dbReference>
<dbReference type="Gene3D" id="3.40.50.9100">
    <property type="entry name" value="Dehydroquinase, class II"/>
    <property type="match status" value="1"/>
</dbReference>
<comment type="caution">
    <text evidence="9">The sequence shown here is derived from an EMBL/GenBank/DDBJ whole genome shotgun (WGS) entry which is preliminary data.</text>
</comment>
<feature type="binding site" evidence="8">
    <location>
        <position position="87"/>
    </location>
    <ligand>
        <name>substrate</name>
    </ligand>
</feature>
<feature type="binding site" evidence="8">
    <location>
        <position position="94"/>
    </location>
    <ligand>
        <name>substrate</name>
    </ligand>
</feature>
<dbReference type="InterPro" id="IPR036441">
    <property type="entry name" value="DHquinase_II_sf"/>
</dbReference>
<dbReference type="NCBIfam" id="NF003805">
    <property type="entry name" value="PRK05395.1-2"/>
    <property type="match status" value="1"/>
</dbReference>
<dbReference type="NCBIfam" id="TIGR01088">
    <property type="entry name" value="aroQ"/>
    <property type="match status" value="1"/>
</dbReference>
<keyword evidence="8" id="KW-0028">Amino-acid biosynthesis</keyword>
<accession>A0ABU5TBQ5</accession>
<dbReference type="Pfam" id="PF01220">
    <property type="entry name" value="DHquinase_II"/>
    <property type="match status" value="1"/>
</dbReference>
<dbReference type="EMBL" id="JAYGGQ010000020">
    <property type="protein sequence ID" value="MEA5457028.1"/>
    <property type="molecule type" value="Genomic_DNA"/>
</dbReference>
<dbReference type="RefSeq" id="WP_323280941.1">
    <property type="nucleotide sequence ID" value="NZ_JAYGGQ010000020.1"/>
</dbReference>
<dbReference type="NCBIfam" id="NF003807">
    <property type="entry name" value="PRK05395.1-4"/>
    <property type="match status" value="1"/>
</dbReference>
<feature type="active site" description="Proton donor" evidence="8">
    <location>
        <position position="107"/>
    </location>
</feature>
<evidence type="ECO:0000256" key="4">
    <source>
        <dbReference type="ARBA" id="ARBA00011193"/>
    </source>
</evidence>
<dbReference type="NCBIfam" id="NF003806">
    <property type="entry name" value="PRK05395.1-3"/>
    <property type="match status" value="1"/>
</dbReference>
<dbReference type="InterPro" id="IPR001874">
    <property type="entry name" value="DHquinase_II"/>
</dbReference>
<comment type="subunit">
    <text evidence="4 8">Homododecamer.</text>
</comment>
<feature type="binding site" evidence="8">
    <location>
        <position position="118"/>
    </location>
    <ligand>
        <name>substrate</name>
    </ligand>
</feature>
<dbReference type="HAMAP" id="MF_00169">
    <property type="entry name" value="AroQ"/>
    <property type="match status" value="1"/>
</dbReference>
<dbReference type="GO" id="GO:0003855">
    <property type="term" value="F:3-dehydroquinate dehydratase activity"/>
    <property type="evidence" value="ECO:0007669"/>
    <property type="project" value="UniProtKB-EC"/>
</dbReference>
<evidence type="ECO:0000256" key="5">
    <source>
        <dbReference type="ARBA" id="ARBA00012060"/>
    </source>
</evidence>
<dbReference type="PIRSF" id="PIRSF001399">
    <property type="entry name" value="DHquinase_II"/>
    <property type="match status" value="1"/>
</dbReference>
<keyword evidence="6 8" id="KW-0057">Aromatic amino acid biosynthesis</keyword>
<dbReference type="EC" id="4.2.1.10" evidence="5 8"/>
<comment type="function">
    <text evidence="8">Catalyzes a trans-dehydration via an enolate intermediate.</text>
</comment>
<gene>
    <name evidence="8 9" type="primary">aroQ</name>
    <name evidence="9" type="ORF">SPF06_20075</name>
</gene>
<evidence type="ECO:0000256" key="2">
    <source>
        <dbReference type="ARBA" id="ARBA00004902"/>
    </source>
</evidence>
<dbReference type="PANTHER" id="PTHR21272">
    <property type="entry name" value="CATABOLIC 3-DEHYDROQUINASE"/>
    <property type="match status" value="1"/>
</dbReference>
<comment type="pathway">
    <text evidence="2 8">Metabolic intermediate biosynthesis; chorismate biosynthesis; chorismate from D-erythrose 4-phosphate and phosphoenolpyruvate: step 3/7.</text>
</comment>
<evidence type="ECO:0000256" key="8">
    <source>
        <dbReference type="HAMAP-Rule" id="MF_00169"/>
    </source>
</evidence>
<evidence type="ECO:0000256" key="6">
    <source>
        <dbReference type="ARBA" id="ARBA00023141"/>
    </source>
</evidence>
<evidence type="ECO:0000256" key="7">
    <source>
        <dbReference type="ARBA" id="ARBA00023239"/>
    </source>
</evidence>
<dbReference type="PANTHER" id="PTHR21272:SF3">
    <property type="entry name" value="CATABOLIC 3-DEHYDROQUINASE"/>
    <property type="match status" value="1"/>
</dbReference>
<evidence type="ECO:0000313" key="10">
    <source>
        <dbReference type="Proteomes" id="UP001304769"/>
    </source>
</evidence>
<feature type="active site" description="Proton acceptor" evidence="8">
    <location>
        <position position="30"/>
    </location>
</feature>